<dbReference type="EMBL" id="PSZC01000014">
    <property type="protein sequence ID" value="PPJ36436.1"/>
    <property type="molecule type" value="Genomic_DNA"/>
</dbReference>
<gene>
    <name evidence="1" type="ORF">C5E45_20545</name>
</gene>
<reference evidence="1 2" key="1">
    <citation type="submission" date="2018-02" db="EMBL/GenBank/DDBJ databases">
        <title>8 Nocardia nova and 1 Nocardia cyriacigeorgica strain used for evolution to TMP-SMX.</title>
        <authorList>
            <person name="Mehta H."/>
            <person name="Weng J."/>
            <person name="Shamoo Y."/>
        </authorList>
    </citation>
    <scope>NUCLEOTIDE SEQUENCE [LARGE SCALE GENOMIC DNA]</scope>
    <source>
        <strain evidence="1 2">MDA3139</strain>
    </source>
</reference>
<organism evidence="1 2">
    <name type="scientific">Nocardia nova</name>
    <dbReference type="NCBI Taxonomy" id="37330"/>
    <lineage>
        <taxon>Bacteria</taxon>
        <taxon>Bacillati</taxon>
        <taxon>Actinomycetota</taxon>
        <taxon>Actinomycetes</taxon>
        <taxon>Mycobacteriales</taxon>
        <taxon>Nocardiaceae</taxon>
        <taxon>Nocardia</taxon>
    </lineage>
</organism>
<dbReference type="Proteomes" id="UP000239874">
    <property type="component" value="Unassembled WGS sequence"/>
</dbReference>
<comment type="caution">
    <text evidence="1">The sequence shown here is derived from an EMBL/GenBank/DDBJ whole genome shotgun (WGS) entry which is preliminary data.</text>
</comment>
<sequence>MERECGYKCGDKTRNHGHYTVIVRERTGKLLGRLTSDGRTTNRKLFAAVMSKARANKVAEDIMARHQDLTAIVRPF</sequence>
<name>A0A2S6AMK9_9NOCA</name>
<evidence type="ECO:0000313" key="2">
    <source>
        <dbReference type="Proteomes" id="UP000239874"/>
    </source>
</evidence>
<accession>A0A2S6AMK9</accession>
<dbReference type="RefSeq" id="WP_104380232.1">
    <property type="nucleotide sequence ID" value="NZ_PSZC01000014.1"/>
</dbReference>
<protein>
    <submittedName>
        <fullName evidence="1">Uncharacterized protein</fullName>
    </submittedName>
</protein>
<evidence type="ECO:0000313" key="1">
    <source>
        <dbReference type="EMBL" id="PPJ36436.1"/>
    </source>
</evidence>
<proteinExistence type="predicted"/>
<dbReference type="AlphaFoldDB" id="A0A2S6AMK9"/>